<evidence type="ECO:0000256" key="1">
    <source>
        <dbReference type="ARBA" id="ARBA00004236"/>
    </source>
</evidence>
<name>A0A0W8FLY7_9ZZZZ</name>
<dbReference type="AlphaFoldDB" id="A0A0W8FLY7"/>
<sequence>MPYRIRDLCLAVIIAVVLFPLAAAISFIILVVHGRPVFYFERRVGLNGRSFTLYKFRTLALVTNHAKVNNDLENRVLKNGTPENCQGVFLKFLRKYSLDELPQVWNVLTGSMSIVGPRPMPAHELQYRFGSDTSKVTSVRPGMTGLWQVSGRNDLTPEERHRLDLCYIETRSGLSDLKIILKTFYAVVSGRGAY</sequence>
<dbReference type="EMBL" id="LNQE01001006">
    <property type="protein sequence ID" value="KUG21928.1"/>
    <property type="molecule type" value="Genomic_DNA"/>
</dbReference>
<dbReference type="GO" id="GO:0047360">
    <property type="term" value="F:undecaprenyl-phosphate galactose phosphotransferase activity"/>
    <property type="evidence" value="ECO:0007669"/>
    <property type="project" value="UniProtKB-EC"/>
</dbReference>
<evidence type="ECO:0000256" key="3">
    <source>
        <dbReference type="ARBA" id="ARBA00022679"/>
    </source>
</evidence>
<keyword evidence="2" id="KW-1003">Cell membrane</keyword>
<accession>A0A0W8FLY7</accession>
<dbReference type="PANTHER" id="PTHR30576:SF4">
    <property type="entry name" value="UNDECAPRENYL-PHOSPHATE GALACTOSE PHOSPHOTRANSFERASE"/>
    <property type="match status" value="1"/>
</dbReference>
<proteinExistence type="predicted"/>
<protein>
    <submittedName>
        <fullName evidence="8">Undecaprenyl-phosphate galactosephosphotransferase</fullName>
        <ecNumber evidence="8">2.7.8.6</ecNumber>
    </submittedName>
</protein>
<dbReference type="Pfam" id="PF02397">
    <property type="entry name" value="Bac_transf"/>
    <property type="match status" value="1"/>
</dbReference>
<evidence type="ECO:0000259" key="7">
    <source>
        <dbReference type="Pfam" id="PF02397"/>
    </source>
</evidence>
<gene>
    <name evidence="8" type="ORF">ASZ90_008302</name>
</gene>
<comment type="subcellular location">
    <subcellularLocation>
        <location evidence="1">Cell membrane</location>
    </subcellularLocation>
</comment>
<organism evidence="8">
    <name type="scientific">hydrocarbon metagenome</name>
    <dbReference type="NCBI Taxonomy" id="938273"/>
    <lineage>
        <taxon>unclassified sequences</taxon>
        <taxon>metagenomes</taxon>
        <taxon>ecological metagenomes</taxon>
    </lineage>
</organism>
<dbReference type="InterPro" id="IPR003362">
    <property type="entry name" value="Bact_transf"/>
</dbReference>
<keyword evidence="6" id="KW-0472">Membrane</keyword>
<comment type="caution">
    <text evidence="8">The sequence shown here is derived from an EMBL/GenBank/DDBJ whole genome shotgun (WGS) entry which is preliminary data.</text>
</comment>
<keyword evidence="3 8" id="KW-0808">Transferase</keyword>
<evidence type="ECO:0000256" key="2">
    <source>
        <dbReference type="ARBA" id="ARBA00022475"/>
    </source>
</evidence>
<reference evidence="8" key="1">
    <citation type="journal article" date="2015" name="Proc. Natl. Acad. Sci. U.S.A.">
        <title>Networks of energetic and metabolic interactions define dynamics in microbial communities.</title>
        <authorList>
            <person name="Embree M."/>
            <person name="Liu J.K."/>
            <person name="Al-Bassam M.M."/>
            <person name="Zengler K."/>
        </authorList>
    </citation>
    <scope>NUCLEOTIDE SEQUENCE</scope>
</reference>
<evidence type="ECO:0000256" key="5">
    <source>
        <dbReference type="ARBA" id="ARBA00022989"/>
    </source>
</evidence>
<dbReference type="EC" id="2.7.8.6" evidence="8"/>
<evidence type="ECO:0000256" key="6">
    <source>
        <dbReference type="ARBA" id="ARBA00023136"/>
    </source>
</evidence>
<dbReference type="GO" id="GO:0005886">
    <property type="term" value="C:plasma membrane"/>
    <property type="evidence" value="ECO:0007669"/>
    <property type="project" value="UniProtKB-SubCell"/>
</dbReference>
<feature type="domain" description="Bacterial sugar transferase" evidence="7">
    <location>
        <begin position="4"/>
        <end position="188"/>
    </location>
</feature>
<dbReference type="PANTHER" id="PTHR30576">
    <property type="entry name" value="COLANIC BIOSYNTHESIS UDP-GLUCOSE LIPID CARRIER TRANSFERASE"/>
    <property type="match status" value="1"/>
</dbReference>
<evidence type="ECO:0000313" key="8">
    <source>
        <dbReference type="EMBL" id="KUG21928.1"/>
    </source>
</evidence>
<keyword evidence="4" id="KW-0812">Transmembrane</keyword>
<keyword evidence="5" id="KW-1133">Transmembrane helix</keyword>
<evidence type="ECO:0000256" key="4">
    <source>
        <dbReference type="ARBA" id="ARBA00022692"/>
    </source>
</evidence>